<dbReference type="Pfam" id="PF01794">
    <property type="entry name" value="Ferric_reduct"/>
    <property type="match status" value="2"/>
</dbReference>
<feature type="transmembrane region" description="Helical" evidence="6">
    <location>
        <begin position="300"/>
        <end position="320"/>
    </location>
</feature>
<keyword evidence="4" id="KW-0560">Oxidoreductase</keyword>
<feature type="domain" description="FAD-binding FR-type" evidence="7">
    <location>
        <begin position="397"/>
        <end position="507"/>
    </location>
</feature>
<evidence type="ECO:0000256" key="5">
    <source>
        <dbReference type="ARBA" id="ARBA00023136"/>
    </source>
</evidence>
<name>A0A836C1Z4_9CHLO</name>
<feature type="transmembrane region" description="Helical" evidence="6">
    <location>
        <begin position="162"/>
        <end position="182"/>
    </location>
</feature>
<comment type="subcellular location">
    <subcellularLocation>
        <location evidence="1">Membrane</location>
        <topology evidence="1">Multi-pass membrane protein</topology>
    </subcellularLocation>
</comment>
<feature type="transmembrane region" description="Helical" evidence="6">
    <location>
        <begin position="695"/>
        <end position="718"/>
    </location>
</feature>
<protein>
    <recommendedName>
        <fullName evidence="7">FAD-binding FR-type domain-containing protein</fullName>
    </recommendedName>
</protein>
<feature type="transmembrane region" description="Helical" evidence="6">
    <location>
        <begin position="963"/>
        <end position="983"/>
    </location>
</feature>
<dbReference type="GO" id="GO:0005886">
    <property type="term" value="C:plasma membrane"/>
    <property type="evidence" value="ECO:0007669"/>
    <property type="project" value="TreeGrafter"/>
</dbReference>
<comment type="caution">
    <text evidence="8">The sequence shown here is derived from an EMBL/GenBank/DDBJ whole genome shotgun (WGS) entry which is preliminary data.</text>
</comment>
<dbReference type="PANTHER" id="PTHR11972:SF69">
    <property type="entry name" value="FERRIC REDUCTION OXIDASE 6-RELATED"/>
    <property type="match status" value="1"/>
</dbReference>
<evidence type="ECO:0000313" key="8">
    <source>
        <dbReference type="EMBL" id="KAG2497456.1"/>
    </source>
</evidence>
<dbReference type="EMBL" id="JAEHOE010000014">
    <property type="protein sequence ID" value="KAG2497456.1"/>
    <property type="molecule type" value="Genomic_DNA"/>
</dbReference>
<feature type="transmembrane region" description="Helical" evidence="6">
    <location>
        <begin position="83"/>
        <end position="105"/>
    </location>
</feature>
<feature type="transmembrane region" description="Helical" evidence="6">
    <location>
        <begin position="1205"/>
        <end position="1225"/>
    </location>
</feature>
<feature type="transmembrane region" description="Helical" evidence="6">
    <location>
        <begin position="327"/>
        <end position="344"/>
    </location>
</feature>
<evidence type="ECO:0000256" key="1">
    <source>
        <dbReference type="ARBA" id="ARBA00004141"/>
    </source>
</evidence>
<evidence type="ECO:0000259" key="7">
    <source>
        <dbReference type="PROSITE" id="PS51384"/>
    </source>
</evidence>
<proteinExistence type="predicted"/>
<feature type="transmembrane region" description="Helical" evidence="6">
    <location>
        <begin position="893"/>
        <end position="921"/>
    </location>
</feature>
<dbReference type="InterPro" id="IPR013112">
    <property type="entry name" value="FAD-bd_8"/>
</dbReference>
<dbReference type="CDD" id="cd06186">
    <property type="entry name" value="NOX_Duox_like_FAD_NADP"/>
    <property type="match status" value="2"/>
</dbReference>
<dbReference type="InterPro" id="IPR017927">
    <property type="entry name" value="FAD-bd_FR_type"/>
</dbReference>
<keyword evidence="5 6" id="KW-0472">Membrane</keyword>
<keyword evidence="3 6" id="KW-1133">Transmembrane helix</keyword>
<evidence type="ECO:0000256" key="4">
    <source>
        <dbReference type="ARBA" id="ARBA00023002"/>
    </source>
</evidence>
<dbReference type="InterPro" id="IPR050369">
    <property type="entry name" value="RBOH/FRE"/>
</dbReference>
<evidence type="ECO:0000256" key="6">
    <source>
        <dbReference type="SAM" id="Phobius"/>
    </source>
</evidence>
<feature type="transmembrane region" description="Helical" evidence="6">
    <location>
        <begin position="654"/>
        <end position="675"/>
    </location>
</feature>
<organism evidence="8 9">
    <name type="scientific">Edaphochlamys debaryana</name>
    <dbReference type="NCBI Taxonomy" id="47281"/>
    <lineage>
        <taxon>Eukaryota</taxon>
        <taxon>Viridiplantae</taxon>
        <taxon>Chlorophyta</taxon>
        <taxon>core chlorophytes</taxon>
        <taxon>Chlorophyceae</taxon>
        <taxon>CS clade</taxon>
        <taxon>Chlamydomonadales</taxon>
        <taxon>Chlamydomonadales incertae sedis</taxon>
        <taxon>Edaphochlamys</taxon>
    </lineage>
</organism>
<dbReference type="InterPro" id="IPR013121">
    <property type="entry name" value="Fe_red_NAD-bd_6"/>
</dbReference>
<dbReference type="SFLD" id="SFLDS00052">
    <property type="entry name" value="Ferric_Reductase_Domain"/>
    <property type="match status" value="2"/>
</dbReference>
<dbReference type="PROSITE" id="PS51257">
    <property type="entry name" value="PROKAR_LIPOPROTEIN"/>
    <property type="match status" value="1"/>
</dbReference>
<accession>A0A836C1Z4</accession>
<dbReference type="InterPro" id="IPR039261">
    <property type="entry name" value="FNR_nucleotide-bd"/>
</dbReference>
<evidence type="ECO:0000256" key="3">
    <source>
        <dbReference type="ARBA" id="ARBA00022989"/>
    </source>
</evidence>
<dbReference type="GO" id="GO:0016491">
    <property type="term" value="F:oxidoreductase activity"/>
    <property type="evidence" value="ECO:0007669"/>
    <property type="project" value="UniProtKB-KW"/>
</dbReference>
<keyword evidence="2 6" id="KW-0812">Transmembrane</keyword>
<feature type="transmembrane region" description="Helical" evidence="6">
    <location>
        <begin position="20"/>
        <end position="43"/>
    </location>
</feature>
<dbReference type="SUPFAM" id="SSF52343">
    <property type="entry name" value="Ferredoxin reductase-like, C-terminal NADP-linked domain"/>
    <property type="match status" value="2"/>
</dbReference>
<dbReference type="Gene3D" id="3.40.50.80">
    <property type="entry name" value="Nucleotide-binding domain of ferredoxin-NADP reductase (FNR) module"/>
    <property type="match status" value="2"/>
</dbReference>
<dbReference type="PANTHER" id="PTHR11972">
    <property type="entry name" value="NADPH OXIDASE"/>
    <property type="match status" value="1"/>
</dbReference>
<dbReference type="OrthoDB" id="167398at2759"/>
<dbReference type="SFLD" id="SFLDG01168">
    <property type="entry name" value="Ferric_reductase_subgroup_(FRE"/>
    <property type="match status" value="2"/>
</dbReference>
<feature type="transmembrane region" description="Helical" evidence="6">
    <location>
        <begin position="1038"/>
        <end position="1058"/>
    </location>
</feature>
<feature type="transmembrane region" description="Helical" evidence="6">
    <location>
        <begin position="1573"/>
        <end position="1594"/>
    </location>
</feature>
<sequence>MARDPPLPALLLGTVAAGCWLLVLAGGATFSFFVCASLTRWFYVDATEVIQWRNSLVLTGDAVLPEPTTGIAAPLLPAETSFLLIWQWAATLAAALGAAGLWWVWSLPFLPPKTPAADAKPAGFVAGASRLARKAAHRTKRFLQWRVPPRGLWQTLLGPGGLSGLDLILLLFWIGIHIMWMYEMTMRTLNARNASPPPPSPLMTTSQLQPTDVQHCVFKYTAWVGRIDTMLLFFPLPRCNFIGWLLGERLPEMIKYHRWMGHGTMMVYTIHGIGILAMWSAEGILNQELHWSADEPYNPVAGVVSLCGGWLLWVTCIPYIRREMYALFYSCHCLGAVILLLFGFMHRPEMAAWIMPGVILYLLDVTLRTLQQWFNSTAATATLEPGLKTVASVGSIAGPDTPRSAASAVVSAAGGGVLSLSIACDPAITWVGADTVYLNAPAVSWLQWHPFTIASPCTAVGEGGRRLLQIHIKSYDRWTTRLLNRLASDPAPLRLHVSGPYPGPSHSSLPCTGRHILIAGGLGVTPVLGMLRELIAARRAAEASATAGPNGAQAVPGGPHVSFIWASRSAGELGLLPQDIAEEAARSKGGWLDVRLFLTSGVSRRHSLARSFSVSPSVGVQVDCLWPRCPAPPCSSVEAAAASRPLLHPYVTGPLMWACCAVLSFVGAFGGLLAANGYDAALHRTISSRQHFSSVGLLQFVFLGLGAVLPPAALMLAYHCSLRLRHRHKAVAVASHEPDLPPSCPAALAPHAPRGGAKGAAELEAACVAPSACSFSVSASVTMTSAPALVPAPVAPFLRRGRPELDAILAEAAEAAEAVEAVEAAQGPGIEGREGEGDVGGGRIDEGRVVTLLEGAAADAEEEQEVAGFGRVVNVFVAGPAALQPSTLLLRGFAALCWLLVLAGAATFSFFVCTCLTHWFYVDATDFIQWRNSLVLTGDSVLPEPTTGIAAPLLPAETSFMLIYQWAATLAAALGAAGLWWVWSFPAPAPQNPPPAPTGYMATASRLAGKAGRWTLRFLHWRLPPCDTWRNLLGPGGLTVMDALLISLWIGIHIMWMYEMTMRTLDARRAYPPPSANGASTSPGVPLQTVPFVVQWSVFKYTAWVGRIDTMLLFFPLPRCNFIGWLLGERLPEMIKYHRWMGHGTMMVYTIHGIGILAMWSAQGTLSYWMTYSQSRPFNPVMGVVSMCGGWLLWITCIPYVRRGLYACFYVYHMLGVVILLLFGFMHRPEMAAWIMPGVILYLLDVTLRTLQQWFNSTAATAQLEAGLRTHSTVGIAINKKGHPGGASGVLSAAGGGVLSLSIDCAEDLTWKGADIVFVNAPAINWLQWHPFTIASPCLPIAPGNGDGGRRLLQLHIKSYDRWTKRLLTRLAGDPTPLRLHISGPYPGPEHSTLPSTGRHILVAGGLGVTPVLGVLREFMALQRAAEAKDPNSAQPSCRVSFIWASRSAGELSLLPEDVAEAASKHKGSWLDVRLFLTSGISRRHSLAMKLSWNRAMSVRLEALSDGLGRWKPFSVADEATIARPLMHPYVSGPLLWTCCAVLSFVGAFNGYSAALTRTIMPDARHNYVSVGVLQFVFLGLGAVLPPAALMLAYHCSLRLRRTRATAPVLHSSAATSLGRPAPPHPKLHPACSFALTTRGSVALPPTLSALPPTASALHPTGSVVHPVTSSGKLPVLHPTGSVVPPPTSSGQLPALPPTVFALHPPSSSGQLPALNPTASVASPAVLPSTGSALPPPPSPLQPLASVVVPPPPSAAASGKPQVLPPQPGLLPAHVIPLCSRGRPDVGKILDEAMADLAAESPEGGIINVFVAGPAVLVAKTEELCTVRNGAPFSTGRKVYLNYVPLTFEM</sequence>
<feature type="transmembrane region" description="Helical" evidence="6">
    <location>
        <begin position="1140"/>
        <end position="1160"/>
    </location>
</feature>
<feature type="transmembrane region" description="Helical" evidence="6">
    <location>
        <begin position="1180"/>
        <end position="1198"/>
    </location>
</feature>
<feature type="domain" description="FAD-binding FR-type" evidence="7">
    <location>
        <begin position="1252"/>
        <end position="1392"/>
    </location>
</feature>
<dbReference type="InterPro" id="IPR013130">
    <property type="entry name" value="Fe3_Rdtase_TM_dom"/>
</dbReference>
<feature type="transmembrane region" description="Helical" evidence="6">
    <location>
        <begin position="1534"/>
        <end position="1553"/>
    </location>
</feature>
<dbReference type="Pfam" id="PF08030">
    <property type="entry name" value="NAD_binding_6"/>
    <property type="match status" value="1"/>
</dbReference>
<evidence type="ECO:0000256" key="2">
    <source>
        <dbReference type="ARBA" id="ARBA00022692"/>
    </source>
</evidence>
<dbReference type="Pfam" id="PF08022">
    <property type="entry name" value="FAD_binding_8"/>
    <property type="match status" value="2"/>
</dbReference>
<dbReference type="PROSITE" id="PS51384">
    <property type="entry name" value="FAD_FR"/>
    <property type="match status" value="2"/>
</dbReference>
<reference evidence="8" key="1">
    <citation type="journal article" date="2020" name="bioRxiv">
        <title>Comparative genomics of Chlamydomonas.</title>
        <authorList>
            <person name="Craig R.J."/>
            <person name="Hasan A.R."/>
            <person name="Ness R.W."/>
            <person name="Keightley P.D."/>
        </authorList>
    </citation>
    <scope>NUCLEOTIDE SEQUENCE</scope>
    <source>
        <strain evidence="8">CCAP 11/70</strain>
    </source>
</reference>
<keyword evidence="9" id="KW-1185">Reference proteome</keyword>
<feature type="transmembrane region" description="Helical" evidence="6">
    <location>
        <begin position="259"/>
        <end position="280"/>
    </location>
</feature>
<evidence type="ECO:0000313" key="9">
    <source>
        <dbReference type="Proteomes" id="UP000612055"/>
    </source>
</evidence>
<dbReference type="Proteomes" id="UP000612055">
    <property type="component" value="Unassembled WGS sequence"/>
</dbReference>
<gene>
    <name evidence="8" type="ORF">HYH03_004611</name>
</gene>